<feature type="region of interest" description="Disordered" evidence="1">
    <location>
        <begin position="19"/>
        <end position="50"/>
    </location>
</feature>
<dbReference type="AlphaFoldDB" id="A0A8K0EXN0"/>
<dbReference type="EMBL" id="OV696691">
    <property type="protein sequence ID" value="CAH1266985.1"/>
    <property type="molecule type" value="Genomic_DNA"/>
</dbReference>
<sequence>MWRILQGLPRVLRPQISSAAGNHGNRTLSPGLWLEEGEHDGSSAQRSPRVTTVGTRPFVVRLHSEGAGHNHGKNKEKVKQDFWSNFDTKDINSLFDVIGWGSAILLGFQLCRHLSWDVSGEGEGRRLVHTLYKLAFSLPPSHHSVLPSNDRNSLPPSHLSELPSSDNELTEEHTRHRSVAAAAPLPEHRLQHNALLQQALAEFETATKSCSAAIQHAIGLQLAREGDIRHAVDMFRIASAAGSAKAQYNLGVCYEQGRGVDRDLSKAAELYQQSAEQGHGRAQYNLATLYLHGGGGLQQDTHKALGLLQQAAAQGVQQAQSYLGVYWTMEPHRDMFTASQHFASAAQQKHESSQYHLGVCYERGWGVERDLTRAVELYMSAAAAGHTQAAHNLAVLQGDLGATGDAGFQERSHKMVSALEDKAETSSQVIQLSTQAIDKNVSDSQTSEYTLSATERHTCKKDLKSEESVEAIPCNLSAVSFDDLQEHSNYHDDFGKASHTDLGKDSHYNLGEDSHYDLGDANYSDLGEDSNDDFIKDSHSDLGEPSHHDLGEDSNNVFGTASHGRFHMDRYRARHVGQTTAKPVQLAVS</sequence>
<accession>A0A8K0EXN0</accession>
<feature type="compositionally biased region" description="Basic and acidic residues" evidence="1">
    <location>
        <begin position="533"/>
        <end position="551"/>
    </location>
</feature>
<dbReference type="InterPro" id="IPR011990">
    <property type="entry name" value="TPR-like_helical_dom_sf"/>
</dbReference>
<feature type="compositionally biased region" description="Low complexity" evidence="1">
    <location>
        <begin position="142"/>
        <end position="165"/>
    </location>
</feature>
<organism evidence="2 3">
    <name type="scientific">Branchiostoma lanceolatum</name>
    <name type="common">Common lancelet</name>
    <name type="synonym">Amphioxus lanceolatum</name>
    <dbReference type="NCBI Taxonomy" id="7740"/>
    <lineage>
        <taxon>Eukaryota</taxon>
        <taxon>Metazoa</taxon>
        <taxon>Chordata</taxon>
        <taxon>Cephalochordata</taxon>
        <taxon>Leptocardii</taxon>
        <taxon>Amphioxiformes</taxon>
        <taxon>Branchiostomatidae</taxon>
        <taxon>Branchiostoma</taxon>
    </lineage>
</organism>
<protein>
    <submittedName>
        <fullName evidence="2">KIAA0141 protein</fullName>
    </submittedName>
</protein>
<keyword evidence="3" id="KW-1185">Reference proteome</keyword>
<dbReference type="InterPro" id="IPR052748">
    <property type="entry name" value="ISR_Activator"/>
</dbReference>
<feature type="region of interest" description="Disordered" evidence="1">
    <location>
        <begin position="142"/>
        <end position="179"/>
    </location>
</feature>
<name>A0A8K0EXN0_BRALA</name>
<dbReference type="PANTHER" id="PTHR45011">
    <property type="entry name" value="DAP3-BINDING CELL DEATH ENHANCER 1"/>
    <property type="match status" value="1"/>
</dbReference>
<dbReference type="Gene3D" id="1.25.40.10">
    <property type="entry name" value="Tetratricopeptide repeat domain"/>
    <property type="match status" value="2"/>
</dbReference>
<dbReference type="InterPro" id="IPR006597">
    <property type="entry name" value="Sel1-like"/>
</dbReference>
<evidence type="ECO:0000313" key="3">
    <source>
        <dbReference type="Proteomes" id="UP000838412"/>
    </source>
</evidence>
<proteinExistence type="predicted"/>
<dbReference type="SUPFAM" id="SSF81901">
    <property type="entry name" value="HCP-like"/>
    <property type="match status" value="1"/>
</dbReference>
<feature type="region of interest" description="Disordered" evidence="1">
    <location>
        <begin position="529"/>
        <end position="555"/>
    </location>
</feature>
<dbReference type="Proteomes" id="UP000838412">
    <property type="component" value="Chromosome 6"/>
</dbReference>
<dbReference type="Pfam" id="PF08238">
    <property type="entry name" value="Sel1"/>
    <property type="match status" value="3"/>
</dbReference>
<dbReference type="OrthoDB" id="2384430at2759"/>
<reference evidence="2" key="1">
    <citation type="submission" date="2022-01" db="EMBL/GenBank/DDBJ databases">
        <authorList>
            <person name="Braso-Vives M."/>
        </authorList>
    </citation>
    <scope>NUCLEOTIDE SEQUENCE</scope>
</reference>
<gene>
    <name evidence="2" type="primary">KIAA0141</name>
    <name evidence="2" type="ORF">BLAG_LOCUS20480</name>
</gene>
<evidence type="ECO:0000256" key="1">
    <source>
        <dbReference type="SAM" id="MobiDB-lite"/>
    </source>
</evidence>
<evidence type="ECO:0000313" key="2">
    <source>
        <dbReference type="EMBL" id="CAH1266985.1"/>
    </source>
</evidence>
<dbReference type="PANTHER" id="PTHR45011:SF1">
    <property type="entry name" value="DAP3-BINDING CELL DEATH ENHANCER 1"/>
    <property type="match status" value="1"/>
</dbReference>
<dbReference type="SMART" id="SM00671">
    <property type="entry name" value="SEL1"/>
    <property type="match status" value="4"/>
</dbReference>
<feature type="compositionally biased region" description="Polar residues" evidence="1">
    <location>
        <begin position="19"/>
        <end position="28"/>
    </location>
</feature>